<protein>
    <submittedName>
        <fullName evidence="3">Uncharacterized protein</fullName>
    </submittedName>
</protein>
<feature type="chain" id="PRO_5047310716" evidence="2">
    <location>
        <begin position="21"/>
        <end position="397"/>
    </location>
</feature>
<evidence type="ECO:0000256" key="1">
    <source>
        <dbReference type="SAM" id="Phobius"/>
    </source>
</evidence>
<gene>
    <name evidence="3" type="ORF">DAY19_07785</name>
</gene>
<keyword evidence="1" id="KW-0812">Transmembrane</keyword>
<proteinExistence type="predicted"/>
<organism evidence="3 4">
    <name type="scientific">Halobacteriovorax vibrionivorans</name>
    <dbReference type="NCBI Taxonomy" id="2152716"/>
    <lineage>
        <taxon>Bacteria</taxon>
        <taxon>Pseudomonadati</taxon>
        <taxon>Bdellovibrionota</taxon>
        <taxon>Bacteriovoracia</taxon>
        <taxon>Bacteriovoracales</taxon>
        <taxon>Halobacteriovoraceae</taxon>
        <taxon>Halobacteriovorax</taxon>
    </lineage>
</organism>
<keyword evidence="2" id="KW-0732">Signal</keyword>
<dbReference type="EMBL" id="QDKL01000002">
    <property type="protein sequence ID" value="RZF21579.1"/>
    <property type="molecule type" value="Genomic_DNA"/>
</dbReference>
<dbReference type="Proteomes" id="UP000443582">
    <property type="component" value="Unassembled WGS sequence"/>
</dbReference>
<keyword evidence="1" id="KW-1133">Transmembrane helix</keyword>
<reference evidence="4" key="1">
    <citation type="journal article" date="2019" name="Int. J. Syst. Evol. Microbiol.">
        <title>Halobacteriovorax valvorus sp. nov., a novel prokaryotic predator isolated from coastal seawater of China.</title>
        <authorList>
            <person name="Chen M.-X."/>
        </authorList>
    </citation>
    <scope>NUCLEOTIDE SEQUENCE [LARGE SCALE GENOMIC DNA]</scope>
    <source>
        <strain evidence="4">BL9</strain>
    </source>
</reference>
<evidence type="ECO:0000256" key="2">
    <source>
        <dbReference type="SAM" id="SignalP"/>
    </source>
</evidence>
<evidence type="ECO:0000313" key="4">
    <source>
        <dbReference type="Proteomes" id="UP000443582"/>
    </source>
</evidence>
<feature type="transmembrane region" description="Helical" evidence="1">
    <location>
        <begin position="357"/>
        <end position="380"/>
    </location>
</feature>
<keyword evidence="1" id="KW-0472">Membrane</keyword>
<name>A0ABY0IJ56_9BACT</name>
<comment type="caution">
    <text evidence="3">The sequence shown here is derived from an EMBL/GenBank/DDBJ whole genome shotgun (WGS) entry which is preliminary data.</text>
</comment>
<sequence>MNKTLLAILLAQLICGNTFAINIAGTSAYFDQKELEEVTSKLSSQQLFELDNMSFSDSQCEYEILEEVYQLDKYSSLKDSLIYLRSNKTIDDTEYRLLNRTIKSFLKSKKDKYLSPFKSKVEDFNKNAFHDFSKQIEGGICLNIAFKNLIGALKVEKPIKSFKVAYHKGLISKRMYWQLKRLVQEDYHKEANTLSDYRKNQNFLTNQFPERLEIEGVDYISKRSEKRKASRREVLLSKYNPFQIIYLRSMMERLLNRINADFVSINVVLDDEVVEEIILDPLEQYRFAAKMIRKELGDLQNTNLFSSTNVSFEDILAASFETGLVNGEDLSTLETVEYVWNPKLTKGEKRKRFIKRYGTIFVAAIPASVYFVKVFALVGIEMLTDIKKEPARDHSMF</sequence>
<evidence type="ECO:0000313" key="3">
    <source>
        <dbReference type="EMBL" id="RZF21579.1"/>
    </source>
</evidence>
<accession>A0ABY0IJ56</accession>
<dbReference type="RefSeq" id="WP_115361103.1">
    <property type="nucleotide sequence ID" value="NZ_QDKL01000002.1"/>
</dbReference>
<keyword evidence="4" id="KW-1185">Reference proteome</keyword>
<feature type="signal peptide" evidence="2">
    <location>
        <begin position="1"/>
        <end position="20"/>
    </location>
</feature>